<dbReference type="RefSeq" id="WP_054553031.1">
    <property type="nucleotide sequence ID" value="NZ_LJTC01000006.1"/>
</dbReference>
<dbReference type="GO" id="GO:0016747">
    <property type="term" value="F:acyltransferase activity, transferring groups other than amino-acyl groups"/>
    <property type="evidence" value="ECO:0007669"/>
    <property type="project" value="InterPro"/>
</dbReference>
<dbReference type="Gene3D" id="3.40.630.30">
    <property type="match status" value="1"/>
</dbReference>
<dbReference type="OrthoDB" id="326501at2"/>
<dbReference type="InterPro" id="IPR016181">
    <property type="entry name" value="Acyl_CoA_acyltransferase"/>
</dbReference>
<keyword evidence="2" id="KW-0808">Transferase</keyword>
<dbReference type="AlphaFoldDB" id="A0A0P7DR97"/>
<dbReference type="InterPro" id="IPR000182">
    <property type="entry name" value="GNAT_dom"/>
</dbReference>
<dbReference type="PATRIC" id="fig|570156.3.peg.3247"/>
<dbReference type="PROSITE" id="PS51186">
    <property type="entry name" value="GNAT"/>
    <property type="match status" value="1"/>
</dbReference>
<gene>
    <name evidence="2" type="ORF">AOG27_10815</name>
</gene>
<dbReference type="CDD" id="cd04301">
    <property type="entry name" value="NAT_SF"/>
    <property type="match status" value="1"/>
</dbReference>
<name>A0A0P7DR97_9GAMM</name>
<dbReference type="Pfam" id="PF00583">
    <property type="entry name" value="Acetyltransf_1"/>
    <property type="match status" value="1"/>
</dbReference>
<feature type="domain" description="N-acetyltransferase" evidence="1">
    <location>
        <begin position="1"/>
        <end position="151"/>
    </location>
</feature>
<evidence type="ECO:0000313" key="3">
    <source>
        <dbReference type="Proteomes" id="UP000050378"/>
    </source>
</evidence>
<comment type="caution">
    <text evidence="2">The sequence shown here is derived from an EMBL/GenBank/DDBJ whole genome shotgun (WGS) entry which is preliminary data.</text>
</comment>
<dbReference type="Proteomes" id="UP000050378">
    <property type="component" value="Unassembled WGS sequence"/>
</dbReference>
<evidence type="ECO:0000313" key="2">
    <source>
        <dbReference type="EMBL" id="KPM83573.1"/>
    </source>
</evidence>
<reference evidence="2 3" key="1">
    <citation type="submission" date="2015-09" db="EMBL/GenBank/DDBJ databases">
        <title>Draft Genome Sequence of Pseudoalteromonas lipolytica UCD-48B.</title>
        <authorList>
            <person name="Krusor M."/>
            <person name="Coil D.A."/>
            <person name="Lang J.M."/>
            <person name="Eisen J.A."/>
            <person name="Alexiev A."/>
        </authorList>
    </citation>
    <scope>NUCLEOTIDE SEQUENCE [LARGE SCALE GENOMIC DNA]</scope>
    <source>
        <strain evidence="2 3">UCD-48B</strain>
    </source>
</reference>
<protein>
    <submittedName>
        <fullName evidence="2">Acetyltransferase</fullName>
    </submittedName>
</protein>
<dbReference type="SUPFAM" id="SSF55729">
    <property type="entry name" value="Acyl-CoA N-acyltransferases (Nat)"/>
    <property type="match status" value="1"/>
</dbReference>
<accession>A0A0P7DR97</accession>
<dbReference type="EMBL" id="LJTC01000006">
    <property type="protein sequence ID" value="KPM83573.1"/>
    <property type="molecule type" value="Genomic_DNA"/>
</dbReference>
<organism evidence="2 3">
    <name type="scientific">Pseudoalteromonas lipolytica</name>
    <dbReference type="NCBI Taxonomy" id="570156"/>
    <lineage>
        <taxon>Bacteria</taxon>
        <taxon>Pseudomonadati</taxon>
        <taxon>Pseudomonadota</taxon>
        <taxon>Gammaproteobacteria</taxon>
        <taxon>Alteromonadales</taxon>
        <taxon>Pseudoalteromonadaceae</taxon>
        <taxon>Pseudoalteromonas</taxon>
    </lineage>
</organism>
<dbReference type="STRING" id="570156.AOG27_10815"/>
<sequence length="151" mass="17146">MKLVKVTSDQLNELMGWFNTEAELRIWSGPFFNYPFDTQSFKHDLNLDALNSYALVNDEGQMLGFGQYYLREGRCHLGRLVIAPSERGKGLAKVLINLLGEQGKQQLQCDSLSLFVYSHNTLAKAAYEKMGFIQTQYPADMPLDGCIYMTC</sequence>
<evidence type="ECO:0000259" key="1">
    <source>
        <dbReference type="PROSITE" id="PS51186"/>
    </source>
</evidence>
<proteinExistence type="predicted"/>